<organism evidence="1 2">
    <name type="scientific">Vigna mungo</name>
    <name type="common">Black gram</name>
    <name type="synonym">Phaseolus mungo</name>
    <dbReference type="NCBI Taxonomy" id="3915"/>
    <lineage>
        <taxon>Eukaryota</taxon>
        <taxon>Viridiplantae</taxon>
        <taxon>Streptophyta</taxon>
        <taxon>Embryophyta</taxon>
        <taxon>Tracheophyta</taxon>
        <taxon>Spermatophyta</taxon>
        <taxon>Magnoliopsida</taxon>
        <taxon>eudicotyledons</taxon>
        <taxon>Gunneridae</taxon>
        <taxon>Pentapetalae</taxon>
        <taxon>rosids</taxon>
        <taxon>fabids</taxon>
        <taxon>Fabales</taxon>
        <taxon>Fabaceae</taxon>
        <taxon>Papilionoideae</taxon>
        <taxon>50 kb inversion clade</taxon>
        <taxon>NPAAA clade</taxon>
        <taxon>indigoferoid/millettioid clade</taxon>
        <taxon>Phaseoleae</taxon>
        <taxon>Vigna</taxon>
    </lineage>
</organism>
<keyword evidence="2" id="KW-1185">Reference proteome</keyword>
<accession>A0AAQ3S6P7</accession>
<dbReference type="AlphaFoldDB" id="A0AAQ3S6P7"/>
<evidence type="ECO:0000313" key="1">
    <source>
        <dbReference type="EMBL" id="WVZ21354.1"/>
    </source>
</evidence>
<sequence length="101" mass="11638">MCRPPVPYCTKPVHQNRIVRVTLYCSFKPISPAPSRLMNKIFVAVRMCTILSSNWNPMFPFYPLERGKTITRTSIPSITLDRRRDLSLLPPLKGEEIPSLH</sequence>
<gene>
    <name evidence="1" type="ORF">V8G54_008676</name>
</gene>
<evidence type="ECO:0000313" key="2">
    <source>
        <dbReference type="Proteomes" id="UP001374535"/>
    </source>
</evidence>
<dbReference type="Proteomes" id="UP001374535">
    <property type="component" value="Chromosome 2"/>
</dbReference>
<dbReference type="EMBL" id="CP144699">
    <property type="protein sequence ID" value="WVZ21354.1"/>
    <property type="molecule type" value="Genomic_DNA"/>
</dbReference>
<protein>
    <submittedName>
        <fullName evidence="1">Uncharacterized protein</fullName>
    </submittedName>
</protein>
<proteinExistence type="predicted"/>
<reference evidence="1 2" key="1">
    <citation type="journal article" date="2023" name="Life. Sci Alliance">
        <title>Evolutionary insights into 3D genome organization and epigenetic landscape of Vigna mungo.</title>
        <authorList>
            <person name="Junaid A."/>
            <person name="Singh B."/>
            <person name="Bhatia S."/>
        </authorList>
    </citation>
    <scope>NUCLEOTIDE SEQUENCE [LARGE SCALE GENOMIC DNA]</scope>
    <source>
        <strain evidence="1">Urdbean</strain>
    </source>
</reference>
<name>A0AAQ3S6P7_VIGMU</name>